<gene>
    <name evidence="1" type="ORF">HU668_18285</name>
</gene>
<proteinExistence type="predicted"/>
<evidence type="ECO:0000313" key="1">
    <source>
        <dbReference type="EMBL" id="NUY98408.1"/>
    </source>
</evidence>
<comment type="caution">
    <text evidence="1">The sequence shown here is derived from an EMBL/GenBank/DDBJ whole genome shotgun (WGS) entry which is preliminary data.</text>
</comment>
<dbReference type="Proteomes" id="UP000566985">
    <property type="component" value="Unassembled WGS sequence"/>
</dbReference>
<organism evidence="1 2">
    <name type="scientific">Pantoea brenneri</name>
    <dbReference type="NCBI Taxonomy" id="472694"/>
    <lineage>
        <taxon>Bacteria</taxon>
        <taxon>Pseudomonadati</taxon>
        <taxon>Pseudomonadota</taxon>
        <taxon>Gammaproteobacteria</taxon>
        <taxon>Enterobacterales</taxon>
        <taxon>Erwiniaceae</taxon>
        <taxon>Pantoea</taxon>
    </lineage>
</organism>
<dbReference type="AlphaFoldDB" id="A0A7Y6NH89"/>
<name>A0A7Y6NH89_9GAMM</name>
<dbReference type="GeneID" id="57347067"/>
<protein>
    <submittedName>
        <fullName evidence="1">Uncharacterized protein</fullName>
    </submittedName>
</protein>
<accession>A0A7Y6NH89</accession>
<dbReference type="EMBL" id="JABWPM010000025">
    <property type="protein sequence ID" value="NUY98408.1"/>
    <property type="molecule type" value="Genomic_DNA"/>
</dbReference>
<sequence length="234" mass="26754">MQLSQLFQTLSFDTLSNLVIGGEGSGVIEPRHWPRLIMQINAGLTALHSRFPLLEKELTLQLFDEVAHYFFRPEHSVSVGTDYYRYILDTPFDPFVNDILRVEQVFDELGCELLLNNESECCSLFTPSYDSLLVTHPMKETILRVSYRANHKQIALDVSEPSTVEVNIPVSHQKALCFYVAGQIYSSMNGQEHTLKGQEFLAKFEQECVFIEDKNLDNNGFVQTNIKPMLGGWR</sequence>
<dbReference type="RefSeq" id="WP_069729497.1">
    <property type="nucleotide sequence ID" value="NZ_JABWPE010000025.1"/>
</dbReference>
<reference evidence="1 2" key="1">
    <citation type="submission" date="2020-05" db="EMBL/GenBank/DDBJ databases">
        <title>Whole Genome Sequences of Enterobacteriales Associated with the International Space Station.</title>
        <authorList>
            <person name="Bharadwaj A."/>
            <person name="Daudu R."/>
            <person name="Singh N."/>
            <person name="Wood J."/>
            <person name="Debieu M."/>
            <person name="Mason C."/>
            <person name="Wang C."/>
            <person name="Venkateswaran K."/>
        </authorList>
    </citation>
    <scope>NUCLEOTIDE SEQUENCE [LARGE SCALE GENOMIC DNA]</scope>
    <source>
        <strain evidence="1 2">IF5SW-B1</strain>
    </source>
</reference>
<evidence type="ECO:0000313" key="2">
    <source>
        <dbReference type="Proteomes" id="UP000566985"/>
    </source>
</evidence>